<sequence>MSLAALVTVYHRILPAELSACLHSLNAQTSPADDLVVVADGPLPGTLEAIIGNSGARVVRLEENQGSGPAAAAGLATITTEFIARLDADDIAHPERFERQLAYLAAHPGVDVVGTAMAEFEESTSNIKGIRRLPENHEEIAGYAKLNSPVNHPSVMMRRAAVERAGGYHDVHHMEDYDLFARLLAQGSRFHNMPEPLTYFRTSDTQTKRRTGKGMFAAERQMQRNLVRYGLISRPRSWLNLVLRTGYRLLPTRTLNRVYKRLFHR</sequence>
<dbReference type="Proteomes" id="UP000320791">
    <property type="component" value="Unassembled WGS sequence"/>
</dbReference>
<comment type="caution">
    <text evidence="5">The sequence shown here is derived from an EMBL/GenBank/DDBJ whole genome shotgun (WGS) entry which is preliminary data.</text>
</comment>
<proteinExistence type="inferred from homology"/>
<keyword evidence="3 5" id="KW-0808">Transferase</keyword>
<dbReference type="InterPro" id="IPR050834">
    <property type="entry name" value="Glycosyltransf_2"/>
</dbReference>
<feature type="domain" description="Glycosyltransferase 2-like" evidence="4">
    <location>
        <begin position="6"/>
        <end position="162"/>
    </location>
</feature>
<evidence type="ECO:0000256" key="1">
    <source>
        <dbReference type="ARBA" id="ARBA00006739"/>
    </source>
</evidence>
<evidence type="ECO:0000313" key="5">
    <source>
        <dbReference type="EMBL" id="TWT25647.1"/>
    </source>
</evidence>
<dbReference type="EMBL" id="VOHM01000010">
    <property type="protein sequence ID" value="TWT25647.1"/>
    <property type="molecule type" value="Genomic_DNA"/>
</dbReference>
<dbReference type="AlphaFoldDB" id="A0A5C5UII1"/>
<organism evidence="5 6">
    <name type="scientific">Corynebacterium canis</name>
    <dbReference type="NCBI Taxonomy" id="679663"/>
    <lineage>
        <taxon>Bacteria</taxon>
        <taxon>Bacillati</taxon>
        <taxon>Actinomycetota</taxon>
        <taxon>Actinomycetes</taxon>
        <taxon>Mycobacteriales</taxon>
        <taxon>Corynebacteriaceae</taxon>
        <taxon>Corynebacterium</taxon>
    </lineage>
</organism>
<dbReference type="InterPro" id="IPR029044">
    <property type="entry name" value="Nucleotide-diphossugar_trans"/>
</dbReference>
<protein>
    <submittedName>
        <fullName evidence="5">Glycosyltransferase</fullName>
    </submittedName>
</protein>
<evidence type="ECO:0000313" key="6">
    <source>
        <dbReference type="Proteomes" id="UP000320791"/>
    </source>
</evidence>
<evidence type="ECO:0000256" key="3">
    <source>
        <dbReference type="ARBA" id="ARBA00022679"/>
    </source>
</evidence>
<dbReference type="OrthoDB" id="7665907at2"/>
<evidence type="ECO:0000256" key="2">
    <source>
        <dbReference type="ARBA" id="ARBA00022676"/>
    </source>
</evidence>
<dbReference type="PANTHER" id="PTHR43685">
    <property type="entry name" value="GLYCOSYLTRANSFERASE"/>
    <property type="match status" value="1"/>
</dbReference>
<dbReference type="SUPFAM" id="SSF53448">
    <property type="entry name" value="Nucleotide-diphospho-sugar transferases"/>
    <property type="match status" value="1"/>
</dbReference>
<gene>
    <name evidence="5" type="ORF">FRX94_05835</name>
</gene>
<name>A0A5C5UII1_9CORY</name>
<keyword evidence="2" id="KW-0328">Glycosyltransferase</keyword>
<dbReference type="GO" id="GO:0016757">
    <property type="term" value="F:glycosyltransferase activity"/>
    <property type="evidence" value="ECO:0007669"/>
    <property type="project" value="UniProtKB-KW"/>
</dbReference>
<dbReference type="Pfam" id="PF00535">
    <property type="entry name" value="Glycos_transf_2"/>
    <property type="match status" value="1"/>
</dbReference>
<comment type="similarity">
    <text evidence="1">Belongs to the glycosyltransferase 2 family.</text>
</comment>
<accession>A0A5C5UII1</accession>
<evidence type="ECO:0000259" key="4">
    <source>
        <dbReference type="Pfam" id="PF00535"/>
    </source>
</evidence>
<dbReference type="PANTHER" id="PTHR43685:SF5">
    <property type="entry name" value="GLYCOSYLTRANSFERASE EPSE-RELATED"/>
    <property type="match status" value="1"/>
</dbReference>
<dbReference type="InterPro" id="IPR001173">
    <property type="entry name" value="Glyco_trans_2-like"/>
</dbReference>
<dbReference type="Gene3D" id="3.90.550.10">
    <property type="entry name" value="Spore Coat Polysaccharide Biosynthesis Protein SpsA, Chain A"/>
    <property type="match status" value="1"/>
</dbReference>
<keyword evidence="6" id="KW-1185">Reference proteome</keyword>
<dbReference type="RefSeq" id="WP_146324195.1">
    <property type="nucleotide sequence ID" value="NZ_BAABLR010000073.1"/>
</dbReference>
<reference evidence="5 6" key="1">
    <citation type="submission" date="2019-08" db="EMBL/GenBank/DDBJ databases">
        <authorList>
            <person name="Lei W."/>
        </authorList>
    </citation>
    <scope>NUCLEOTIDE SEQUENCE [LARGE SCALE GENOMIC DNA]</scope>
    <source>
        <strain evidence="5 6">CCUG 58627</strain>
    </source>
</reference>